<dbReference type="Proteomes" id="UP001057402">
    <property type="component" value="Chromosome 4"/>
</dbReference>
<evidence type="ECO:0000313" key="2">
    <source>
        <dbReference type="Proteomes" id="UP001057402"/>
    </source>
</evidence>
<reference evidence="2" key="1">
    <citation type="journal article" date="2023" name="Front. Plant Sci.">
        <title>Chromosomal-level genome assembly of Melastoma candidum provides insights into trichome evolution.</title>
        <authorList>
            <person name="Zhong Y."/>
            <person name="Wu W."/>
            <person name="Sun C."/>
            <person name="Zou P."/>
            <person name="Liu Y."/>
            <person name="Dai S."/>
            <person name="Zhou R."/>
        </authorList>
    </citation>
    <scope>NUCLEOTIDE SEQUENCE [LARGE SCALE GENOMIC DNA]</scope>
</reference>
<proteinExistence type="predicted"/>
<keyword evidence="2" id="KW-1185">Reference proteome</keyword>
<dbReference type="EMBL" id="CM042883">
    <property type="protein sequence ID" value="KAI4372505.1"/>
    <property type="molecule type" value="Genomic_DNA"/>
</dbReference>
<protein>
    <submittedName>
        <fullName evidence="1">Uncharacterized protein</fullName>
    </submittedName>
</protein>
<organism evidence="1 2">
    <name type="scientific">Melastoma candidum</name>
    <dbReference type="NCBI Taxonomy" id="119954"/>
    <lineage>
        <taxon>Eukaryota</taxon>
        <taxon>Viridiplantae</taxon>
        <taxon>Streptophyta</taxon>
        <taxon>Embryophyta</taxon>
        <taxon>Tracheophyta</taxon>
        <taxon>Spermatophyta</taxon>
        <taxon>Magnoliopsida</taxon>
        <taxon>eudicotyledons</taxon>
        <taxon>Gunneridae</taxon>
        <taxon>Pentapetalae</taxon>
        <taxon>rosids</taxon>
        <taxon>malvids</taxon>
        <taxon>Myrtales</taxon>
        <taxon>Melastomataceae</taxon>
        <taxon>Melastomatoideae</taxon>
        <taxon>Melastomateae</taxon>
        <taxon>Melastoma</taxon>
    </lineage>
</organism>
<gene>
    <name evidence="1" type="ORF">MLD38_010727</name>
</gene>
<comment type="caution">
    <text evidence="1">The sequence shown here is derived from an EMBL/GenBank/DDBJ whole genome shotgun (WGS) entry which is preliminary data.</text>
</comment>
<evidence type="ECO:0000313" key="1">
    <source>
        <dbReference type="EMBL" id="KAI4372505.1"/>
    </source>
</evidence>
<accession>A0ACB9R0U4</accession>
<sequence>MHRLGILSCKGSTNLVQLLERWFCLRETATAPIFAVDGVGRINGWNAKMAELTGLSVEDAMGKSLVHDLVSKEWEETVDQLLNSALRGEEDKNVEIKLKTFGQAHDQNVIYLLVNACYRKTFVGGVLRGSWM</sequence>
<name>A0ACB9R0U4_9MYRT</name>